<dbReference type="Proteomes" id="UP000683139">
    <property type="component" value="Unassembled WGS sequence"/>
</dbReference>
<dbReference type="PANTHER" id="PTHR30535:SF34">
    <property type="entry name" value="MOLYBDATE-BINDING PROTEIN MOLA"/>
    <property type="match status" value="1"/>
</dbReference>
<name>A0A919YQE8_9BACL</name>
<proteinExistence type="inferred from homology"/>
<protein>
    <submittedName>
        <fullName evidence="5">Iron ABC transporter substrate-binding protein</fullName>
    </submittedName>
</protein>
<dbReference type="RefSeq" id="WP_213516661.1">
    <property type="nucleotide sequence ID" value="NZ_BOSE01000005.1"/>
</dbReference>
<reference evidence="5" key="1">
    <citation type="submission" date="2021-03" db="EMBL/GenBank/DDBJ databases">
        <title>Antimicrobial resistance genes in bacteria isolated from Japanese honey, and their potential for conferring macrolide and lincosamide resistance in the American foulbrood pathogen Paenibacillus larvae.</title>
        <authorList>
            <person name="Okamoto M."/>
            <person name="Kumagai M."/>
            <person name="Kanamori H."/>
            <person name="Takamatsu D."/>
        </authorList>
    </citation>
    <scope>NUCLEOTIDE SEQUENCE</scope>
    <source>
        <strain evidence="5">J40TS1</strain>
    </source>
</reference>
<evidence type="ECO:0000256" key="1">
    <source>
        <dbReference type="ARBA" id="ARBA00008814"/>
    </source>
</evidence>
<evidence type="ECO:0000256" key="3">
    <source>
        <dbReference type="SAM" id="SignalP"/>
    </source>
</evidence>
<evidence type="ECO:0000313" key="5">
    <source>
        <dbReference type="EMBL" id="GIP17397.1"/>
    </source>
</evidence>
<dbReference type="EMBL" id="BOSE01000005">
    <property type="protein sequence ID" value="GIP17397.1"/>
    <property type="molecule type" value="Genomic_DNA"/>
</dbReference>
<evidence type="ECO:0000259" key="4">
    <source>
        <dbReference type="PROSITE" id="PS50983"/>
    </source>
</evidence>
<evidence type="ECO:0000313" key="6">
    <source>
        <dbReference type="Proteomes" id="UP000683139"/>
    </source>
</evidence>
<feature type="chain" id="PRO_5039497819" evidence="3">
    <location>
        <begin position="24"/>
        <end position="402"/>
    </location>
</feature>
<dbReference type="Gene3D" id="3.40.50.1980">
    <property type="entry name" value="Nitrogenase molybdenum iron protein domain"/>
    <property type="match status" value="2"/>
</dbReference>
<evidence type="ECO:0000256" key="2">
    <source>
        <dbReference type="SAM" id="MobiDB-lite"/>
    </source>
</evidence>
<dbReference type="InterPro" id="IPR050902">
    <property type="entry name" value="ABC_Transporter_SBP"/>
</dbReference>
<comment type="similarity">
    <text evidence="1">Belongs to the bacterial solute-binding protein 8 family.</text>
</comment>
<sequence>MFFKKGTKLVFFACIVIIGVMLAGCSSGKDNSPHITTEASQQLNQQSGLNQASNEQSNLDEQAEKSEWTFTDTSGKQITLDVPIERAVVINRNTAEAISLLGAGERIIATGDNTIKNNAYLGLEGLPDVGETGQVNLEVILSLKPQVVFAYTNRPDEKLEEKLEPAGIKVIRMNNYLPDQVDEEWTLLGKLFGQEERAVQFLEWKHGIEQISTERIQSIDENEKKSVLALSAGFLNSNGGYRIFPSQSLDGTPGVGEGYATILAGGKDAADLQWNPAEASTTIMVDEEYVLQRNPDVITLHGTWLGGYEATDTGPINEAFANILSISSLSKLEAGENRDVYFFHTNFIGSDKRYIGVLQLAKWLYPERFVDVDPDVYAREYFEEWLGVPYQGIWYHSFKENQ</sequence>
<dbReference type="PROSITE" id="PS51257">
    <property type="entry name" value="PROKAR_LIPOPROTEIN"/>
    <property type="match status" value="1"/>
</dbReference>
<dbReference type="PANTHER" id="PTHR30535">
    <property type="entry name" value="VITAMIN B12-BINDING PROTEIN"/>
    <property type="match status" value="1"/>
</dbReference>
<keyword evidence="3" id="KW-0732">Signal</keyword>
<dbReference type="SUPFAM" id="SSF53807">
    <property type="entry name" value="Helical backbone' metal receptor"/>
    <property type="match status" value="1"/>
</dbReference>
<dbReference type="InterPro" id="IPR002491">
    <property type="entry name" value="ABC_transptr_periplasmic_BD"/>
</dbReference>
<feature type="signal peptide" evidence="3">
    <location>
        <begin position="1"/>
        <end position="23"/>
    </location>
</feature>
<organism evidence="5 6">
    <name type="scientific">Paenibacillus montaniterrae</name>
    <dbReference type="NCBI Taxonomy" id="429341"/>
    <lineage>
        <taxon>Bacteria</taxon>
        <taxon>Bacillati</taxon>
        <taxon>Bacillota</taxon>
        <taxon>Bacilli</taxon>
        <taxon>Bacillales</taxon>
        <taxon>Paenibacillaceae</taxon>
        <taxon>Paenibacillus</taxon>
    </lineage>
</organism>
<gene>
    <name evidence="5" type="ORF">J40TS1_30390</name>
</gene>
<dbReference type="PROSITE" id="PS50983">
    <property type="entry name" value="FE_B12_PBP"/>
    <property type="match status" value="1"/>
</dbReference>
<feature type="domain" description="Fe/B12 periplasmic-binding" evidence="4">
    <location>
        <begin position="86"/>
        <end position="372"/>
    </location>
</feature>
<feature type="compositionally biased region" description="Low complexity" evidence="2">
    <location>
        <begin position="39"/>
        <end position="54"/>
    </location>
</feature>
<keyword evidence="6" id="KW-1185">Reference proteome</keyword>
<dbReference type="AlphaFoldDB" id="A0A919YQE8"/>
<comment type="caution">
    <text evidence="5">The sequence shown here is derived from an EMBL/GenBank/DDBJ whole genome shotgun (WGS) entry which is preliminary data.</text>
</comment>
<accession>A0A919YQE8</accession>
<feature type="region of interest" description="Disordered" evidence="2">
    <location>
        <begin position="31"/>
        <end position="70"/>
    </location>
</feature>
<dbReference type="Pfam" id="PF01497">
    <property type="entry name" value="Peripla_BP_2"/>
    <property type="match status" value="1"/>
</dbReference>